<dbReference type="GeneID" id="20521812"/>
<dbReference type="InterPro" id="IPR031537">
    <property type="entry name" value="DUF5092"/>
</dbReference>
<dbReference type="OrthoDB" id="2189509at2759"/>
<protein>
    <submittedName>
        <fullName evidence="2">Uncharacterized protein</fullName>
    </submittedName>
</protein>
<accession>I7AFJ1</accession>
<feature type="transmembrane region" description="Helical" evidence="1">
    <location>
        <begin position="202"/>
        <end position="222"/>
    </location>
</feature>
<reference evidence="2 3" key="1">
    <citation type="journal article" date="2012" name="Proc. Natl. Acad. Sci. U.S.A.">
        <title>Gain and loss of multiple functionally related, horizontally transferred genes in the reduced genomes of two microsporidian parasites.</title>
        <authorList>
            <person name="Pombert J.-F."/>
            <person name="Selman M."/>
            <person name="Burki F."/>
            <person name="Bardell F.T."/>
            <person name="Farinelli L."/>
            <person name="Solter L.F."/>
            <person name="Whitman D.W."/>
            <person name="Weiss L.M."/>
            <person name="Corradi N."/>
            <person name="Keeling P.J."/>
        </authorList>
    </citation>
    <scope>NUCLEOTIDE SEQUENCE [LARGE SCALE GENOMIC DNA]</scope>
    <source>
        <strain evidence="2 3">SJ-2008</strain>
    </source>
</reference>
<dbReference type="KEGG" id="ero:EROM_080760"/>
<keyword evidence="3" id="KW-1185">Reference proteome</keyword>
<evidence type="ECO:0000313" key="3">
    <source>
        <dbReference type="Proteomes" id="UP000010094"/>
    </source>
</evidence>
<gene>
    <name evidence="2" type="ordered locus">EROM_080760</name>
</gene>
<keyword evidence="1" id="KW-1133">Transmembrane helix</keyword>
<dbReference type="AlphaFoldDB" id="I7AFJ1"/>
<dbReference type="Pfam" id="PF17010">
    <property type="entry name" value="DUF5092"/>
    <property type="match status" value="1"/>
</dbReference>
<keyword evidence="1" id="KW-0472">Membrane</keyword>
<dbReference type="Proteomes" id="UP000010094">
    <property type="component" value="Chromosome VIII"/>
</dbReference>
<evidence type="ECO:0000256" key="1">
    <source>
        <dbReference type="SAM" id="Phobius"/>
    </source>
</evidence>
<keyword evidence="1" id="KW-0812">Transmembrane</keyword>
<proteinExistence type="predicted"/>
<dbReference type="RefSeq" id="XP_009264992.1">
    <property type="nucleotide sequence ID" value="XM_009266717.1"/>
</dbReference>
<sequence>MENDVLEMVLKGCSRVVFDSDRGGLPSSSLDTETVEVFTLEKFKDLIVSHIKEGKDFIIAEVTTRDPLTESVFRSYYSAIELNRILFCVEGNNNPLYRVTARNPINNLRITGKVFYYKITWRTLSDVVKSRECACDNEMLIKANYFANDEDLLFDPSIRGYFAKNLIEEGYFVHRLEQMESSMVISEDLLENYRDDKFGLKIILYTNIGTILVIFGMCILLGSKEAFIVAMAPLSMTLLFSILFLILYVLLFEAPDGFSSIFNFRKSRLS</sequence>
<feature type="transmembrane region" description="Helical" evidence="1">
    <location>
        <begin position="228"/>
        <end position="251"/>
    </location>
</feature>
<dbReference type="HOGENOM" id="CLU_073630_0_0_1"/>
<dbReference type="EMBL" id="CP003525">
    <property type="protein sequence ID" value="AFN83495.1"/>
    <property type="molecule type" value="Genomic_DNA"/>
</dbReference>
<name>I7AFJ1_ENCRO</name>
<dbReference type="VEuPathDB" id="MicrosporidiaDB:EROM_080760"/>
<evidence type="ECO:0000313" key="2">
    <source>
        <dbReference type="EMBL" id="AFN83495.1"/>
    </source>
</evidence>
<organism evidence="2 3">
    <name type="scientific">Encephalitozoon romaleae (strain SJ-2008)</name>
    <name type="common">Microsporidian parasite</name>
    <dbReference type="NCBI Taxonomy" id="1178016"/>
    <lineage>
        <taxon>Eukaryota</taxon>
        <taxon>Fungi</taxon>
        <taxon>Fungi incertae sedis</taxon>
        <taxon>Microsporidia</taxon>
        <taxon>Unikaryonidae</taxon>
        <taxon>Encephalitozoon</taxon>
    </lineage>
</organism>